<keyword evidence="2" id="KW-1185">Reference proteome</keyword>
<sequence>MQSFKTAQSNSQLYCHQPFLLRGEDINRNQMRFSDLGEFHHSSPFFQQHDAVDLSSSCMFSSVKSNNVVIGGSNMQYGTTINT</sequence>
<name>A0A2Z6M166_TRISU</name>
<accession>A0A2Z6M166</accession>
<dbReference type="EMBL" id="DF973312">
    <property type="protein sequence ID" value="GAU25496.1"/>
    <property type="molecule type" value="Genomic_DNA"/>
</dbReference>
<reference evidence="2" key="1">
    <citation type="journal article" date="2017" name="Front. Plant Sci.">
        <title>Climate Clever Clovers: New Paradigm to Reduce the Environmental Footprint of Ruminants by Breeding Low Methanogenic Forages Utilizing Haplotype Variation.</title>
        <authorList>
            <person name="Kaur P."/>
            <person name="Appels R."/>
            <person name="Bayer P.E."/>
            <person name="Keeble-Gagnere G."/>
            <person name="Wang J."/>
            <person name="Hirakawa H."/>
            <person name="Shirasawa K."/>
            <person name="Vercoe P."/>
            <person name="Stefanova K."/>
            <person name="Durmic Z."/>
            <person name="Nichols P."/>
            <person name="Revell C."/>
            <person name="Isobe S.N."/>
            <person name="Edwards D."/>
            <person name="Erskine W."/>
        </authorList>
    </citation>
    <scope>NUCLEOTIDE SEQUENCE [LARGE SCALE GENOMIC DNA]</scope>
    <source>
        <strain evidence="2">cv. Daliak</strain>
    </source>
</reference>
<gene>
    <name evidence="1" type="ORF">TSUD_218680</name>
</gene>
<proteinExistence type="predicted"/>
<protein>
    <submittedName>
        <fullName evidence="1">Uncharacterized protein</fullName>
    </submittedName>
</protein>
<evidence type="ECO:0000313" key="1">
    <source>
        <dbReference type="EMBL" id="GAU25496.1"/>
    </source>
</evidence>
<dbReference type="AlphaFoldDB" id="A0A2Z6M166"/>
<feature type="non-terminal residue" evidence="1">
    <location>
        <position position="83"/>
    </location>
</feature>
<dbReference type="OrthoDB" id="1808836at2759"/>
<dbReference type="Proteomes" id="UP000242715">
    <property type="component" value="Unassembled WGS sequence"/>
</dbReference>
<organism evidence="1 2">
    <name type="scientific">Trifolium subterraneum</name>
    <name type="common">Subterranean clover</name>
    <dbReference type="NCBI Taxonomy" id="3900"/>
    <lineage>
        <taxon>Eukaryota</taxon>
        <taxon>Viridiplantae</taxon>
        <taxon>Streptophyta</taxon>
        <taxon>Embryophyta</taxon>
        <taxon>Tracheophyta</taxon>
        <taxon>Spermatophyta</taxon>
        <taxon>Magnoliopsida</taxon>
        <taxon>eudicotyledons</taxon>
        <taxon>Gunneridae</taxon>
        <taxon>Pentapetalae</taxon>
        <taxon>rosids</taxon>
        <taxon>fabids</taxon>
        <taxon>Fabales</taxon>
        <taxon>Fabaceae</taxon>
        <taxon>Papilionoideae</taxon>
        <taxon>50 kb inversion clade</taxon>
        <taxon>NPAAA clade</taxon>
        <taxon>Hologalegina</taxon>
        <taxon>IRL clade</taxon>
        <taxon>Trifolieae</taxon>
        <taxon>Trifolium</taxon>
    </lineage>
</organism>
<evidence type="ECO:0000313" key="2">
    <source>
        <dbReference type="Proteomes" id="UP000242715"/>
    </source>
</evidence>